<keyword evidence="4" id="KW-1003">Cell membrane</keyword>
<evidence type="ECO:0000313" key="10">
    <source>
        <dbReference type="Proteomes" id="UP000196534"/>
    </source>
</evidence>
<dbReference type="InterPro" id="IPR050086">
    <property type="entry name" value="MetN_ABC_transporter-like"/>
</dbReference>
<dbReference type="GO" id="GO:0016887">
    <property type="term" value="F:ATP hydrolysis activity"/>
    <property type="evidence" value="ECO:0007669"/>
    <property type="project" value="InterPro"/>
</dbReference>
<comment type="subcellular location">
    <subcellularLocation>
        <location evidence="1">Cell membrane</location>
        <topology evidence="1">Peripheral membrane protein</topology>
    </subcellularLocation>
</comment>
<keyword evidence="3" id="KW-0813">Transport</keyword>
<dbReference type="InterPro" id="IPR030679">
    <property type="entry name" value="ABC_ATPase_HisP-typ"/>
</dbReference>
<evidence type="ECO:0000256" key="2">
    <source>
        <dbReference type="ARBA" id="ARBA00005417"/>
    </source>
</evidence>
<dbReference type="SUPFAM" id="SSF52540">
    <property type="entry name" value="P-loop containing nucleoside triphosphate hydrolases"/>
    <property type="match status" value="1"/>
</dbReference>
<dbReference type="PROSITE" id="PS50893">
    <property type="entry name" value="ABC_TRANSPORTER_2"/>
    <property type="match status" value="1"/>
</dbReference>
<dbReference type="PANTHER" id="PTHR43166:SF35">
    <property type="entry name" value="L-CYSTINE IMPORT ATP-BINDING PROTEIN TCYN"/>
    <property type="match status" value="1"/>
</dbReference>
<dbReference type="Pfam" id="PF00005">
    <property type="entry name" value="ABC_tran"/>
    <property type="match status" value="1"/>
</dbReference>
<dbReference type="CDD" id="cd03262">
    <property type="entry name" value="ABC_HisP_GlnQ"/>
    <property type="match status" value="1"/>
</dbReference>
<dbReference type="InterPro" id="IPR003439">
    <property type="entry name" value="ABC_transporter-like_ATP-bd"/>
</dbReference>
<dbReference type="EMBL" id="NDYR01000008">
    <property type="protein sequence ID" value="OUT18177.1"/>
    <property type="molecule type" value="Genomic_DNA"/>
</dbReference>
<dbReference type="InterPro" id="IPR017871">
    <property type="entry name" value="ABC_transporter-like_CS"/>
</dbReference>
<sequence>MAINFKNISKSYGDHLVLDNINTSFKEGQTTVIVGSSGCGKSTLLRCINLLEIPQSGILEVDDRAVNFKEKLSSKKLLEIRKKTGMVFQNFNLFPHLTALHNVTEAPIYVQKKDKHEAIKEAKELLAKVGLSHKEDTYPNRLSGGQAQRVAIARALAVNPYFLLLDEPTSALDPELEAEVLKVILSLAKEKKSMIIVTHNMNFARKIADRILFLDKGVIAFDGLVDEFFNSQNERIKSFISAMDI</sequence>
<evidence type="ECO:0000256" key="3">
    <source>
        <dbReference type="ARBA" id="ARBA00022448"/>
    </source>
</evidence>
<feature type="domain" description="ABC transporter" evidence="8">
    <location>
        <begin position="3"/>
        <end position="241"/>
    </location>
</feature>
<dbReference type="InterPro" id="IPR003593">
    <property type="entry name" value="AAA+_ATPase"/>
</dbReference>
<name>A0A1Y5NBN1_9BACT</name>
<evidence type="ECO:0000256" key="6">
    <source>
        <dbReference type="ARBA" id="ARBA00022840"/>
    </source>
</evidence>
<dbReference type="GO" id="GO:0015424">
    <property type="term" value="F:ABC-type amino acid transporter activity"/>
    <property type="evidence" value="ECO:0007669"/>
    <property type="project" value="InterPro"/>
</dbReference>
<reference evidence="9 10" key="1">
    <citation type="submission" date="2017-04" db="EMBL/GenBank/DDBJ databases">
        <title>Complete genome of Campylobacter concisus ATCC 33237T and draft genomes for an additional eight well characterized C. concisus strains.</title>
        <authorList>
            <person name="Cornelius A.J."/>
            <person name="Miller W.G."/>
            <person name="Lastovica A.J."/>
            <person name="On S.L."/>
            <person name="French N.P."/>
            <person name="Vandenberg O."/>
            <person name="Biggs P.J."/>
        </authorList>
    </citation>
    <scope>NUCLEOTIDE SEQUENCE [LARGE SCALE GENOMIC DNA]</scope>
    <source>
        <strain evidence="9 10">Lasto205.94</strain>
    </source>
</reference>
<evidence type="ECO:0000256" key="4">
    <source>
        <dbReference type="ARBA" id="ARBA00022475"/>
    </source>
</evidence>
<comment type="similarity">
    <text evidence="2">Belongs to the ABC transporter superfamily.</text>
</comment>
<dbReference type="SMART" id="SM00382">
    <property type="entry name" value="AAA"/>
    <property type="match status" value="1"/>
</dbReference>
<dbReference type="PROSITE" id="PS00211">
    <property type="entry name" value="ABC_TRANSPORTER_1"/>
    <property type="match status" value="1"/>
</dbReference>
<dbReference type="AlphaFoldDB" id="A0A1Y5NBN1"/>
<evidence type="ECO:0000313" key="9">
    <source>
        <dbReference type="EMBL" id="OUT18177.1"/>
    </source>
</evidence>
<gene>
    <name evidence="9" type="ORF">B9N61_04305</name>
</gene>
<evidence type="ECO:0000259" key="8">
    <source>
        <dbReference type="PROSITE" id="PS50893"/>
    </source>
</evidence>
<evidence type="ECO:0000256" key="7">
    <source>
        <dbReference type="ARBA" id="ARBA00023136"/>
    </source>
</evidence>
<dbReference type="PIRSF" id="PIRSF039085">
    <property type="entry name" value="ABC_ATPase_HisP"/>
    <property type="match status" value="1"/>
</dbReference>
<keyword evidence="6 9" id="KW-0067">ATP-binding</keyword>
<keyword evidence="7" id="KW-0472">Membrane</keyword>
<keyword evidence="5" id="KW-0547">Nucleotide-binding</keyword>
<protein>
    <submittedName>
        <fullName evidence="9">Arginine ABC transporter ATP-binding protein ArtP</fullName>
    </submittedName>
</protein>
<dbReference type="InterPro" id="IPR027417">
    <property type="entry name" value="P-loop_NTPase"/>
</dbReference>
<accession>A0A1Y5NBN1</accession>
<dbReference type="GO" id="GO:0005524">
    <property type="term" value="F:ATP binding"/>
    <property type="evidence" value="ECO:0007669"/>
    <property type="project" value="UniProtKB-KW"/>
</dbReference>
<dbReference type="Proteomes" id="UP000196534">
    <property type="component" value="Unassembled WGS sequence"/>
</dbReference>
<dbReference type="Gene3D" id="3.40.50.300">
    <property type="entry name" value="P-loop containing nucleotide triphosphate hydrolases"/>
    <property type="match status" value="1"/>
</dbReference>
<dbReference type="GO" id="GO:0005886">
    <property type="term" value="C:plasma membrane"/>
    <property type="evidence" value="ECO:0007669"/>
    <property type="project" value="UniProtKB-SubCell"/>
</dbReference>
<comment type="caution">
    <text evidence="9">The sequence shown here is derived from an EMBL/GenBank/DDBJ whole genome shotgun (WGS) entry which is preliminary data.</text>
</comment>
<dbReference type="PANTHER" id="PTHR43166">
    <property type="entry name" value="AMINO ACID IMPORT ATP-BINDING PROTEIN"/>
    <property type="match status" value="1"/>
</dbReference>
<evidence type="ECO:0000256" key="5">
    <source>
        <dbReference type="ARBA" id="ARBA00022741"/>
    </source>
</evidence>
<organism evidence="9 10">
    <name type="scientific">Campylobacter concisus</name>
    <dbReference type="NCBI Taxonomy" id="199"/>
    <lineage>
        <taxon>Bacteria</taxon>
        <taxon>Pseudomonadati</taxon>
        <taxon>Campylobacterota</taxon>
        <taxon>Epsilonproteobacteria</taxon>
        <taxon>Campylobacterales</taxon>
        <taxon>Campylobacteraceae</taxon>
        <taxon>Campylobacter</taxon>
    </lineage>
</organism>
<proteinExistence type="inferred from homology"/>
<dbReference type="RefSeq" id="WP_087586081.1">
    <property type="nucleotide sequence ID" value="NZ_CABMKP010000008.1"/>
</dbReference>
<evidence type="ECO:0000256" key="1">
    <source>
        <dbReference type="ARBA" id="ARBA00004202"/>
    </source>
</evidence>